<dbReference type="AlphaFoldDB" id="A0AAD8PAF6"/>
<evidence type="ECO:0000313" key="1">
    <source>
        <dbReference type="EMBL" id="KAK1438649.1"/>
    </source>
</evidence>
<evidence type="ECO:0000313" key="2">
    <source>
        <dbReference type="Proteomes" id="UP001229421"/>
    </source>
</evidence>
<keyword evidence="2" id="KW-1185">Reference proteome</keyword>
<protein>
    <submittedName>
        <fullName evidence="1">Uncharacterized protein</fullName>
    </submittedName>
</protein>
<sequence>MHRTSVDHVVVVIARDHSCFLFCLPAIELNHFLFSDTDRQGPPSDNNTLKIIAKFNSIPTLISLLQPLS</sequence>
<organism evidence="1 2">
    <name type="scientific">Tagetes erecta</name>
    <name type="common">African marigold</name>
    <dbReference type="NCBI Taxonomy" id="13708"/>
    <lineage>
        <taxon>Eukaryota</taxon>
        <taxon>Viridiplantae</taxon>
        <taxon>Streptophyta</taxon>
        <taxon>Embryophyta</taxon>
        <taxon>Tracheophyta</taxon>
        <taxon>Spermatophyta</taxon>
        <taxon>Magnoliopsida</taxon>
        <taxon>eudicotyledons</taxon>
        <taxon>Gunneridae</taxon>
        <taxon>Pentapetalae</taxon>
        <taxon>asterids</taxon>
        <taxon>campanulids</taxon>
        <taxon>Asterales</taxon>
        <taxon>Asteraceae</taxon>
        <taxon>Asteroideae</taxon>
        <taxon>Heliantheae alliance</taxon>
        <taxon>Tageteae</taxon>
        <taxon>Tagetes</taxon>
    </lineage>
</organism>
<proteinExistence type="predicted"/>
<accession>A0AAD8PAF6</accession>
<reference evidence="1" key="1">
    <citation type="journal article" date="2023" name="bioRxiv">
        <title>Improved chromosome-level genome assembly for marigold (Tagetes erecta).</title>
        <authorList>
            <person name="Jiang F."/>
            <person name="Yuan L."/>
            <person name="Wang S."/>
            <person name="Wang H."/>
            <person name="Xu D."/>
            <person name="Wang A."/>
            <person name="Fan W."/>
        </authorList>
    </citation>
    <scope>NUCLEOTIDE SEQUENCE</scope>
    <source>
        <strain evidence="1">WSJ</strain>
        <tissue evidence="1">Leaf</tissue>
    </source>
</reference>
<name>A0AAD8PAF6_TARER</name>
<comment type="caution">
    <text evidence="1">The sequence shown here is derived from an EMBL/GenBank/DDBJ whole genome shotgun (WGS) entry which is preliminary data.</text>
</comment>
<dbReference type="Proteomes" id="UP001229421">
    <property type="component" value="Unassembled WGS sequence"/>
</dbReference>
<dbReference type="EMBL" id="JAUHHV010000001">
    <property type="protein sequence ID" value="KAK1438649.1"/>
    <property type="molecule type" value="Genomic_DNA"/>
</dbReference>
<gene>
    <name evidence="1" type="ORF">QVD17_04458</name>
</gene>